<dbReference type="EMBL" id="BMKV01000002">
    <property type="protein sequence ID" value="GGI78745.1"/>
    <property type="molecule type" value="Genomic_DNA"/>
</dbReference>
<dbReference type="Pfam" id="PF08531">
    <property type="entry name" value="Bac_rhamnosid_N"/>
    <property type="match status" value="1"/>
</dbReference>
<dbReference type="InterPro" id="IPR008928">
    <property type="entry name" value="6-hairpin_glycosidase_sf"/>
</dbReference>
<dbReference type="PIRSF" id="PIRSF010631">
    <property type="entry name" value="A-rhamnsds"/>
    <property type="match status" value="1"/>
</dbReference>
<keyword evidence="9" id="KW-1185">Reference proteome</keyword>
<dbReference type="InterPro" id="IPR013737">
    <property type="entry name" value="Bac_rhamnosid_N"/>
</dbReference>
<feature type="domain" description="Alpha-L-rhamnosidase six-hairpin glycosidase" evidence="6">
    <location>
        <begin position="316"/>
        <end position="672"/>
    </location>
</feature>
<dbReference type="Gene3D" id="1.50.10.10">
    <property type="match status" value="1"/>
</dbReference>
<dbReference type="Pfam" id="PF17390">
    <property type="entry name" value="Bac_rhamnosid_C"/>
    <property type="match status" value="1"/>
</dbReference>
<proteinExistence type="predicted"/>
<feature type="domain" description="Alpha-L-rhamnosidase concanavalin-like" evidence="4">
    <location>
        <begin position="216"/>
        <end position="312"/>
    </location>
</feature>
<gene>
    <name evidence="8" type="ORF">GCM10007175_15040</name>
</gene>
<comment type="catalytic activity">
    <reaction evidence="1">
        <text>Hydrolysis of terminal non-reducing alpha-L-rhamnose residues in alpha-L-rhamnosides.</text>
        <dbReference type="EC" id="3.2.1.40"/>
    </reaction>
</comment>
<evidence type="ECO:0000256" key="1">
    <source>
        <dbReference type="ARBA" id="ARBA00001445"/>
    </source>
</evidence>
<dbReference type="Gene3D" id="2.60.420.10">
    <property type="entry name" value="Maltose phosphorylase, domain 3"/>
    <property type="match status" value="1"/>
</dbReference>
<dbReference type="InterPro" id="IPR008902">
    <property type="entry name" value="Rhamnosid_concanavalin"/>
</dbReference>
<dbReference type="Gene3D" id="2.60.120.260">
    <property type="entry name" value="Galactose-binding domain-like"/>
    <property type="match status" value="2"/>
</dbReference>
<evidence type="ECO:0000256" key="2">
    <source>
        <dbReference type="ARBA" id="ARBA00012652"/>
    </source>
</evidence>
<evidence type="ECO:0000259" key="5">
    <source>
        <dbReference type="Pfam" id="PF08531"/>
    </source>
</evidence>
<reference evidence="9" key="1">
    <citation type="journal article" date="2019" name="Int. J. Syst. Evol. Microbiol.">
        <title>The Global Catalogue of Microorganisms (GCM) 10K type strain sequencing project: providing services to taxonomists for standard genome sequencing and annotation.</title>
        <authorList>
            <consortium name="The Broad Institute Genomics Platform"/>
            <consortium name="The Broad Institute Genome Sequencing Center for Infectious Disease"/>
            <person name="Wu L."/>
            <person name="Ma J."/>
        </authorList>
    </citation>
    <scope>NUCLEOTIDE SEQUENCE [LARGE SCALE GENOMIC DNA]</scope>
    <source>
        <strain evidence="9">CGMCC 1.3601</strain>
    </source>
</reference>
<keyword evidence="3" id="KW-0378">Hydrolase</keyword>
<evidence type="ECO:0000313" key="9">
    <source>
        <dbReference type="Proteomes" id="UP000658754"/>
    </source>
</evidence>
<comment type="caution">
    <text evidence="8">The sequence shown here is derived from an EMBL/GenBank/DDBJ whole genome shotgun (WGS) entry which is preliminary data.</text>
</comment>
<dbReference type="SUPFAM" id="SSF48208">
    <property type="entry name" value="Six-hairpin glycosidases"/>
    <property type="match status" value="1"/>
</dbReference>
<evidence type="ECO:0000259" key="4">
    <source>
        <dbReference type="Pfam" id="PF05592"/>
    </source>
</evidence>
<feature type="domain" description="Alpha-L-rhamnosidase C-terminal" evidence="7">
    <location>
        <begin position="674"/>
        <end position="747"/>
    </location>
</feature>
<evidence type="ECO:0000313" key="8">
    <source>
        <dbReference type="EMBL" id="GGI78745.1"/>
    </source>
</evidence>
<protein>
    <recommendedName>
        <fullName evidence="2">alpha-L-rhamnosidase</fullName>
        <ecNumber evidence="2">3.2.1.40</ecNumber>
    </recommendedName>
</protein>
<name>A0ABQ2CCS7_9MICC</name>
<evidence type="ECO:0000259" key="7">
    <source>
        <dbReference type="Pfam" id="PF17390"/>
    </source>
</evidence>
<organism evidence="8 9">
    <name type="scientific">Pseudarthrobacter scleromae</name>
    <dbReference type="NCBI Taxonomy" id="158897"/>
    <lineage>
        <taxon>Bacteria</taxon>
        <taxon>Bacillati</taxon>
        <taxon>Actinomycetota</taxon>
        <taxon>Actinomycetes</taxon>
        <taxon>Micrococcales</taxon>
        <taxon>Micrococcaceae</taxon>
        <taxon>Pseudarthrobacter</taxon>
    </lineage>
</organism>
<feature type="domain" description="Bacterial alpha-L-rhamnosidase N-terminal" evidence="5">
    <location>
        <begin position="36"/>
        <end position="202"/>
    </location>
</feature>
<dbReference type="RefSeq" id="WP_188729008.1">
    <property type="nucleotide sequence ID" value="NZ_BMKV01000002.1"/>
</dbReference>
<sequence length="766" mass="83728">MTSTPWLAAMISPEQDFDGAPLLRKEFQLAEGHGGVARATLRATAFGVYEAFINGAPVGEDVLSPGWSSYEWRLRYRSYDVTALLGPTTVIGVSLGNGWYRGRLAWHGMSNLYGSELGFFGQLDIEFEDGHIQSVGSDSTWQSGPSATTFNDLYDGQAIDARRNQDGWAEPGAGTGPGSWAGVRVLEFDVDRLAEPVGPPVVRAGVVRPVEIFTSPTGRTLVDFGQNLVGWLRFSLQGEAGHAITIRHAEVLENGELGVRPLRSAKAADTFVLSGGQDFFEPTKTFHGFRYAEINGWPGPLTEDSVEAVVVHSDLERTGTFECSNELVNQLHRNIVWGLRGNFLDLPTDCPQRDERLGWTGDIAVFAPTAAFLYDVRGFLQDWLLDLAAEQKAGDGLVPITVPDALKYCPQPPEFPAPESSALWSEASVWVPWALWEAYGDDTVLKNQYESMAAHTRRVEGLLSPTGLWDTGFQFGDWLDPDAEPDKPWDAKADTGVVATTCMFRTASITAQTARLLGHQDDADYFDQLAARVQASFLEHYVSGDGTIHSDCTTVYALAITFGILPNREHVDFAGERLAELVRKNDYRVSTGFAGTPFITHALTDTGHADEAYRLLLEEGCPSWLYPVTMGATTVWERWDSMLPDGTINPGEMTSFNHYALGAVADWMHKTVGGISPLAPGYAKVRIAPVPGQGIDWAKTSLKTPHGPVRVEWRLDDGALHLEATVPEGVEADVVLPGGEPRTVQGGTHRFDHCIVAAHLIHQESC</sequence>
<evidence type="ECO:0000259" key="6">
    <source>
        <dbReference type="Pfam" id="PF17389"/>
    </source>
</evidence>
<dbReference type="Pfam" id="PF17389">
    <property type="entry name" value="Bac_rhamnosid6H"/>
    <property type="match status" value="1"/>
</dbReference>
<dbReference type="PANTHER" id="PTHR33307:SF6">
    <property type="entry name" value="ALPHA-RHAMNOSIDASE (EUROFUNG)-RELATED"/>
    <property type="match status" value="1"/>
</dbReference>
<dbReference type="Pfam" id="PF05592">
    <property type="entry name" value="Bac_rhamnosid"/>
    <property type="match status" value="1"/>
</dbReference>
<dbReference type="PANTHER" id="PTHR33307">
    <property type="entry name" value="ALPHA-RHAMNOSIDASE (EUROFUNG)"/>
    <property type="match status" value="1"/>
</dbReference>
<dbReference type="EC" id="3.2.1.40" evidence="2"/>
<dbReference type="InterPro" id="IPR016007">
    <property type="entry name" value="Alpha_rhamnosid"/>
</dbReference>
<dbReference type="InterPro" id="IPR012341">
    <property type="entry name" value="6hp_glycosidase-like_sf"/>
</dbReference>
<dbReference type="InterPro" id="IPR035396">
    <property type="entry name" value="Bac_rhamnosid6H"/>
</dbReference>
<evidence type="ECO:0000256" key="3">
    <source>
        <dbReference type="ARBA" id="ARBA00022801"/>
    </source>
</evidence>
<dbReference type="InterPro" id="IPR035398">
    <property type="entry name" value="Bac_rhamnosid_C"/>
</dbReference>
<dbReference type="Proteomes" id="UP000658754">
    <property type="component" value="Unassembled WGS sequence"/>
</dbReference>
<accession>A0ABQ2CCS7</accession>